<evidence type="ECO:0000313" key="2">
    <source>
        <dbReference type="Proteomes" id="UP000263642"/>
    </source>
</evidence>
<gene>
    <name evidence="1" type="ORF">DIT97_26070</name>
</gene>
<evidence type="ECO:0000313" key="1">
    <source>
        <dbReference type="EMBL" id="HCO26313.1"/>
    </source>
</evidence>
<accession>A0A3D3RBW7</accession>
<proteinExistence type="predicted"/>
<organism evidence="1 2">
    <name type="scientific">Gimesia maris</name>
    <dbReference type="NCBI Taxonomy" id="122"/>
    <lineage>
        <taxon>Bacteria</taxon>
        <taxon>Pseudomonadati</taxon>
        <taxon>Planctomycetota</taxon>
        <taxon>Planctomycetia</taxon>
        <taxon>Planctomycetales</taxon>
        <taxon>Planctomycetaceae</taxon>
        <taxon>Gimesia</taxon>
    </lineage>
</organism>
<dbReference type="Proteomes" id="UP000263642">
    <property type="component" value="Unassembled WGS sequence"/>
</dbReference>
<protein>
    <submittedName>
        <fullName evidence="1">Uncharacterized protein</fullName>
    </submittedName>
</protein>
<sequence>MLQTSFPGCSGQKTKNETIGCINNNVNLVRIDHLSRNKYSNPSINLKDDIDTGVVPLLSHLELLKIRAAAFLRHSDDTDGIQKEEMIDSLTATNFNHLIEDITNYIPDLKGSLPEKIRSENLQDPPVTCSQLEKNIQDVIQILEQIECD</sequence>
<name>A0A3D3RBW7_9PLAN</name>
<comment type="caution">
    <text evidence="1">The sequence shown here is derived from an EMBL/GenBank/DDBJ whole genome shotgun (WGS) entry which is preliminary data.</text>
</comment>
<dbReference type="EMBL" id="DQAY01000154">
    <property type="protein sequence ID" value="HCO26313.1"/>
    <property type="molecule type" value="Genomic_DNA"/>
</dbReference>
<dbReference type="AlphaFoldDB" id="A0A3D3RBW7"/>
<reference evidence="1 2" key="1">
    <citation type="journal article" date="2018" name="Nat. Biotechnol.">
        <title>A standardized bacterial taxonomy based on genome phylogeny substantially revises the tree of life.</title>
        <authorList>
            <person name="Parks D.H."/>
            <person name="Chuvochina M."/>
            <person name="Waite D.W."/>
            <person name="Rinke C."/>
            <person name="Skarshewski A."/>
            <person name="Chaumeil P.A."/>
            <person name="Hugenholtz P."/>
        </authorList>
    </citation>
    <scope>NUCLEOTIDE SEQUENCE [LARGE SCALE GENOMIC DNA]</scope>
    <source>
        <strain evidence="1">UBA9375</strain>
    </source>
</reference>